<reference evidence="5" key="1">
    <citation type="submission" date="2020-11" db="EMBL/GenBank/DDBJ databases">
        <authorList>
            <person name="Whiteford S."/>
        </authorList>
    </citation>
    <scope>NUCLEOTIDE SEQUENCE</scope>
</reference>
<dbReference type="InterPro" id="IPR027417">
    <property type="entry name" value="P-loop_NTPase"/>
</dbReference>
<accession>A0A8S4FJP2</accession>
<name>A0A8S4FJP2_PLUXY</name>
<dbReference type="GO" id="GO:0032790">
    <property type="term" value="P:ribosome disassembly"/>
    <property type="evidence" value="ECO:0007669"/>
    <property type="project" value="TreeGrafter"/>
</dbReference>
<evidence type="ECO:0000313" key="5">
    <source>
        <dbReference type="EMBL" id="CAG9128037.1"/>
    </source>
</evidence>
<proteinExistence type="predicted"/>
<dbReference type="PRINTS" id="PR00315">
    <property type="entry name" value="ELONGATNFCT"/>
</dbReference>
<dbReference type="Pfam" id="PF00009">
    <property type="entry name" value="GTP_EFTU"/>
    <property type="match status" value="1"/>
</dbReference>
<evidence type="ECO:0000256" key="2">
    <source>
        <dbReference type="ARBA" id="ARBA00022917"/>
    </source>
</evidence>
<organism evidence="5 6">
    <name type="scientific">Plutella xylostella</name>
    <name type="common">Diamondback moth</name>
    <name type="synonym">Plutella maculipennis</name>
    <dbReference type="NCBI Taxonomy" id="51655"/>
    <lineage>
        <taxon>Eukaryota</taxon>
        <taxon>Metazoa</taxon>
        <taxon>Ecdysozoa</taxon>
        <taxon>Arthropoda</taxon>
        <taxon>Hexapoda</taxon>
        <taxon>Insecta</taxon>
        <taxon>Pterygota</taxon>
        <taxon>Neoptera</taxon>
        <taxon>Endopterygota</taxon>
        <taxon>Lepidoptera</taxon>
        <taxon>Glossata</taxon>
        <taxon>Ditrysia</taxon>
        <taxon>Yponomeutoidea</taxon>
        <taxon>Plutellidae</taxon>
        <taxon>Plutella</taxon>
    </lineage>
</organism>
<dbReference type="PANTHER" id="PTHR43261:SF1">
    <property type="entry name" value="RIBOSOME-RELEASING FACTOR 2, MITOCHONDRIAL"/>
    <property type="match status" value="1"/>
</dbReference>
<dbReference type="AlphaFoldDB" id="A0A8S4FJP2"/>
<dbReference type="Proteomes" id="UP000653454">
    <property type="component" value="Unassembled WGS sequence"/>
</dbReference>
<evidence type="ECO:0000256" key="1">
    <source>
        <dbReference type="ARBA" id="ARBA00022741"/>
    </source>
</evidence>
<keyword evidence="1" id="KW-0547">Nucleotide-binding</keyword>
<keyword evidence="3" id="KW-0342">GTP-binding</keyword>
<dbReference type="SUPFAM" id="SSF52540">
    <property type="entry name" value="P-loop containing nucleoside triphosphate hydrolases"/>
    <property type="match status" value="1"/>
</dbReference>
<sequence length="114" mass="13359">MKAFCSLNHYRKLVRNAHLRRFSNTSNLREKYNSDNIRNIGILAHIDAGKTTTTERMLFYSGTIRSMGEVHHGNTVTDYMEQERQRGITITCEYYDSILTFIYIKKLSVKKEGF</sequence>
<evidence type="ECO:0000256" key="3">
    <source>
        <dbReference type="ARBA" id="ARBA00023134"/>
    </source>
</evidence>
<dbReference type="Gene3D" id="3.40.50.300">
    <property type="entry name" value="P-loop containing nucleotide triphosphate hydrolases"/>
    <property type="match status" value="2"/>
</dbReference>
<dbReference type="GO" id="GO:0005739">
    <property type="term" value="C:mitochondrion"/>
    <property type="evidence" value="ECO:0007669"/>
    <property type="project" value="TreeGrafter"/>
</dbReference>
<evidence type="ECO:0000313" key="6">
    <source>
        <dbReference type="Proteomes" id="UP000653454"/>
    </source>
</evidence>
<dbReference type="GO" id="GO:0005525">
    <property type="term" value="F:GTP binding"/>
    <property type="evidence" value="ECO:0007669"/>
    <property type="project" value="UniProtKB-KW"/>
</dbReference>
<evidence type="ECO:0000259" key="4">
    <source>
        <dbReference type="PROSITE" id="PS51722"/>
    </source>
</evidence>
<dbReference type="GO" id="GO:0003924">
    <property type="term" value="F:GTPase activity"/>
    <property type="evidence" value="ECO:0007669"/>
    <property type="project" value="InterPro"/>
</dbReference>
<protein>
    <submittedName>
        <fullName evidence="5">(diamondback moth) hypothetical protein</fullName>
    </submittedName>
</protein>
<dbReference type="PANTHER" id="PTHR43261">
    <property type="entry name" value="TRANSLATION ELONGATION FACTOR G-RELATED"/>
    <property type="match status" value="1"/>
</dbReference>
<dbReference type="InterPro" id="IPR000795">
    <property type="entry name" value="T_Tr_GTP-bd_dom"/>
</dbReference>
<dbReference type="GO" id="GO:0032543">
    <property type="term" value="P:mitochondrial translation"/>
    <property type="evidence" value="ECO:0007669"/>
    <property type="project" value="TreeGrafter"/>
</dbReference>
<feature type="domain" description="Tr-type G" evidence="4">
    <location>
        <begin position="35"/>
        <end position="114"/>
    </location>
</feature>
<comment type="caution">
    <text evidence="5">The sequence shown here is derived from an EMBL/GenBank/DDBJ whole genome shotgun (WGS) entry which is preliminary data.</text>
</comment>
<dbReference type="EMBL" id="CAJHNJ030000035">
    <property type="protein sequence ID" value="CAG9128037.1"/>
    <property type="molecule type" value="Genomic_DNA"/>
</dbReference>
<keyword evidence="2" id="KW-0648">Protein biosynthesis</keyword>
<keyword evidence="6" id="KW-1185">Reference proteome</keyword>
<gene>
    <name evidence="5" type="ORF">PLXY2_LOCUS9071</name>
</gene>
<dbReference type="PROSITE" id="PS51722">
    <property type="entry name" value="G_TR_2"/>
    <property type="match status" value="1"/>
</dbReference>